<evidence type="ECO:0000256" key="1">
    <source>
        <dbReference type="ARBA" id="ARBA00004651"/>
    </source>
</evidence>
<comment type="subcellular location">
    <subcellularLocation>
        <location evidence="1">Cell membrane</location>
        <topology evidence="1">Multi-pass membrane protein</topology>
    </subcellularLocation>
</comment>
<dbReference type="Pfam" id="PF13440">
    <property type="entry name" value="Polysacc_synt_3"/>
    <property type="match status" value="1"/>
</dbReference>
<dbReference type="EMBL" id="KY710718">
    <property type="protein sequence ID" value="AXY99811.1"/>
    <property type="molecule type" value="Genomic_DNA"/>
</dbReference>
<proteinExistence type="inferred from homology"/>
<reference evidence="7" key="1">
    <citation type="journal article" date="2017" name="PLoS ONE">
        <title>Genetic diversity of the O antigens of Proteus species and the development of a suspension array for molecular serotyping.</title>
        <authorList>
            <person name="Yu X."/>
            <person name="Torzewska A."/>
            <person name="Zhang X."/>
            <person name="Yin Z."/>
            <person name="Drzewiecka D."/>
            <person name="Cao H."/>
            <person name="Liu B."/>
            <person name="Knirel Y.A."/>
            <person name="Rozalski A."/>
            <person name="Wang L."/>
        </authorList>
    </citation>
    <scope>NUCLEOTIDE SEQUENCE</scope>
    <source>
        <strain evidence="7">TG332</strain>
    </source>
</reference>
<evidence type="ECO:0000256" key="2">
    <source>
        <dbReference type="ARBA" id="ARBA00007430"/>
    </source>
</evidence>
<organism evidence="7">
    <name type="scientific">Proteus mirabilis</name>
    <dbReference type="NCBI Taxonomy" id="584"/>
    <lineage>
        <taxon>Bacteria</taxon>
        <taxon>Pseudomonadati</taxon>
        <taxon>Pseudomonadota</taxon>
        <taxon>Gammaproteobacteria</taxon>
        <taxon>Enterobacterales</taxon>
        <taxon>Morganellaceae</taxon>
        <taxon>Proteus</taxon>
    </lineage>
</organism>
<evidence type="ECO:0000313" key="7">
    <source>
        <dbReference type="EMBL" id="AXY99811.1"/>
    </source>
</evidence>
<dbReference type="RefSeq" id="WP_110706815.1">
    <property type="nucleotide sequence ID" value="NZ_CP029725.1"/>
</dbReference>
<protein>
    <submittedName>
        <fullName evidence="7">Wzx</fullName>
    </submittedName>
</protein>
<evidence type="ECO:0000256" key="4">
    <source>
        <dbReference type="ARBA" id="ARBA00022692"/>
    </source>
</evidence>
<evidence type="ECO:0000256" key="5">
    <source>
        <dbReference type="ARBA" id="ARBA00022989"/>
    </source>
</evidence>
<dbReference type="AlphaFoldDB" id="A0A385JNE3"/>
<comment type="similarity">
    <text evidence="2">Belongs to the polysaccharide synthase family.</text>
</comment>
<keyword evidence="4" id="KW-0812">Transmembrane</keyword>
<dbReference type="InterPro" id="IPR050833">
    <property type="entry name" value="Poly_Biosynth_Transport"/>
</dbReference>
<dbReference type="PANTHER" id="PTHR30250">
    <property type="entry name" value="PST FAMILY PREDICTED COLANIC ACID TRANSPORTER"/>
    <property type="match status" value="1"/>
</dbReference>
<name>A0A385JNE3_PROMI</name>
<dbReference type="PANTHER" id="PTHR30250:SF10">
    <property type="entry name" value="LIPOPOLYSACCHARIDE BIOSYNTHESIS PROTEIN WZXC"/>
    <property type="match status" value="1"/>
</dbReference>
<sequence>MSVINNAKWVTVSQLFRIITQIISITVLTRFIEPSEFGILALATIITNFALVIKDLGLSSAIIQKKELTNALKNTVFWLNILFGFSLYILIIILSKPISNYYEQNKLINVLWLLGTIFPISSISALHQALLERDSRFKIIAKIEIISSLFGVVIALILAINNYGVYSIVYQLILTQLISSILILINKKWVPSFTFNKKQIKSILEFSSNITIFNIINYFSRNADNIIVGSTFSTTILGVYNLAYRIMLFPLQSVTFIANRSLYPIMSRKQENNKELKKLYLKAIMVVMLITTPMMMGLAYLRAEFVDIFFSENWEYLSELLLWLSLTGILQSAVSTTGAVFMAKNRTRILLLLGIFGTTLNLIAFFIGSQFSIIFFAQCYFIANLINLLPPLYCAVKLLGGGINDILKILFSTLLNSILMIIIIYIFNYLFYIENVYFRFSINIFIGFLSYIIILFILNNEAKNIIMSTLKIKR</sequence>
<keyword evidence="5" id="KW-1133">Transmembrane helix</keyword>
<dbReference type="CDD" id="cd13127">
    <property type="entry name" value="MATE_tuaB_like"/>
    <property type="match status" value="1"/>
</dbReference>
<evidence type="ECO:0000256" key="3">
    <source>
        <dbReference type="ARBA" id="ARBA00022475"/>
    </source>
</evidence>
<dbReference type="GO" id="GO:0005886">
    <property type="term" value="C:plasma membrane"/>
    <property type="evidence" value="ECO:0007669"/>
    <property type="project" value="UniProtKB-SubCell"/>
</dbReference>
<evidence type="ECO:0000256" key="6">
    <source>
        <dbReference type="ARBA" id="ARBA00023136"/>
    </source>
</evidence>
<keyword evidence="3" id="KW-1003">Cell membrane</keyword>
<accession>A0A385JNE3</accession>
<keyword evidence="6" id="KW-0472">Membrane</keyword>